<dbReference type="Gene3D" id="3.40.50.300">
    <property type="entry name" value="P-loop containing nucleotide triphosphate hydrolases"/>
    <property type="match status" value="1"/>
</dbReference>
<evidence type="ECO:0000256" key="7">
    <source>
        <dbReference type="ARBA" id="ARBA00022989"/>
    </source>
</evidence>
<feature type="transmembrane region" description="Helical" evidence="9">
    <location>
        <begin position="172"/>
        <end position="190"/>
    </location>
</feature>
<evidence type="ECO:0000256" key="5">
    <source>
        <dbReference type="ARBA" id="ARBA00022741"/>
    </source>
</evidence>
<comment type="caution">
    <text evidence="12">The sequence shown here is derived from an EMBL/GenBank/DDBJ whole genome shotgun (WGS) entry which is preliminary data.</text>
</comment>
<feature type="transmembrane region" description="Helical" evidence="9">
    <location>
        <begin position="253"/>
        <end position="276"/>
    </location>
</feature>
<dbReference type="CDD" id="cd18540">
    <property type="entry name" value="ABC_6TM_exporter_like"/>
    <property type="match status" value="1"/>
</dbReference>
<protein>
    <submittedName>
        <fullName evidence="12">ABC transporter ATP-binding protein</fullName>
    </submittedName>
</protein>
<dbReference type="CDD" id="cd03254">
    <property type="entry name" value="ABCC_Glucan_exporter_like"/>
    <property type="match status" value="1"/>
</dbReference>
<keyword evidence="3" id="KW-1003">Cell membrane</keyword>
<keyword evidence="5" id="KW-0547">Nucleotide-binding</keyword>
<dbReference type="GO" id="GO:0015421">
    <property type="term" value="F:ABC-type oligopeptide transporter activity"/>
    <property type="evidence" value="ECO:0007669"/>
    <property type="project" value="TreeGrafter"/>
</dbReference>
<evidence type="ECO:0000313" key="12">
    <source>
        <dbReference type="EMBL" id="HIS97309.1"/>
    </source>
</evidence>
<dbReference type="FunFam" id="3.40.50.300:FF:000221">
    <property type="entry name" value="Multidrug ABC transporter ATP-binding protein"/>
    <property type="match status" value="1"/>
</dbReference>
<dbReference type="GO" id="GO:0005524">
    <property type="term" value="F:ATP binding"/>
    <property type="evidence" value="ECO:0007669"/>
    <property type="project" value="UniProtKB-KW"/>
</dbReference>
<organism evidence="12 13">
    <name type="scientific">Candidatus Scatomorpha pullistercoris</name>
    <dbReference type="NCBI Taxonomy" id="2840929"/>
    <lineage>
        <taxon>Bacteria</taxon>
        <taxon>Bacillati</taxon>
        <taxon>Bacillota</taxon>
        <taxon>Clostridia</taxon>
        <taxon>Eubacteriales</taxon>
        <taxon>Candidatus Scatomorpha</taxon>
    </lineage>
</organism>
<evidence type="ECO:0000256" key="1">
    <source>
        <dbReference type="ARBA" id="ARBA00004651"/>
    </source>
</evidence>
<dbReference type="InterPro" id="IPR036640">
    <property type="entry name" value="ABC1_TM_sf"/>
</dbReference>
<evidence type="ECO:0000256" key="4">
    <source>
        <dbReference type="ARBA" id="ARBA00022692"/>
    </source>
</evidence>
<dbReference type="PROSITE" id="PS50893">
    <property type="entry name" value="ABC_TRANSPORTER_2"/>
    <property type="match status" value="1"/>
</dbReference>
<feature type="transmembrane region" description="Helical" evidence="9">
    <location>
        <begin position="32"/>
        <end position="52"/>
    </location>
</feature>
<evidence type="ECO:0000256" key="3">
    <source>
        <dbReference type="ARBA" id="ARBA00022475"/>
    </source>
</evidence>
<name>A0A9D1G5Z2_9FIRM</name>
<dbReference type="GO" id="GO:0016887">
    <property type="term" value="F:ATP hydrolysis activity"/>
    <property type="evidence" value="ECO:0007669"/>
    <property type="project" value="InterPro"/>
</dbReference>
<dbReference type="EMBL" id="DVJS01000123">
    <property type="protein sequence ID" value="HIS97309.1"/>
    <property type="molecule type" value="Genomic_DNA"/>
</dbReference>
<dbReference type="GO" id="GO:0005886">
    <property type="term" value="C:plasma membrane"/>
    <property type="evidence" value="ECO:0007669"/>
    <property type="project" value="UniProtKB-SubCell"/>
</dbReference>
<dbReference type="InterPro" id="IPR027417">
    <property type="entry name" value="P-loop_NTPase"/>
</dbReference>
<evidence type="ECO:0000259" key="11">
    <source>
        <dbReference type="PROSITE" id="PS50929"/>
    </source>
</evidence>
<evidence type="ECO:0000313" key="13">
    <source>
        <dbReference type="Proteomes" id="UP000886876"/>
    </source>
</evidence>
<keyword evidence="7 9" id="KW-1133">Transmembrane helix</keyword>
<dbReference type="Pfam" id="PF00005">
    <property type="entry name" value="ABC_tran"/>
    <property type="match status" value="1"/>
</dbReference>
<keyword evidence="4 9" id="KW-0812">Transmembrane</keyword>
<dbReference type="PROSITE" id="PS50929">
    <property type="entry name" value="ABC_TM1F"/>
    <property type="match status" value="1"/>
</dbReference>
<gene>
    <name evidence="12" type="ORF">IAD42_04965</name>
</gene>
<evidence type="ECO:0000259" key="10">
    <source>
        <dbReference type="PROSITE" id="PS50893"/>
    </source>
</evidence>
<keyword evidence="8 9" id="KW-0472">Membrane</keyword>
<dbReference type="SUPFAM" id="SSF52540">
    <property type="entry name" value="P-loop containing nucleoside triphosphate hydrolases"/>
    <property type="match status" value="1"/>
</dbReference>
<keyword evidence="6 12" id="KW-0067">ATP-binding</keyword>
<dbReference type="Gene3D" id="1.20.1560.10">
    <property type="entry name" value="ABC transporter type 1, transmembrane domain"/>
    <property type="match status" value="1"/>
</dbReference>
<reference evidence="12" key="2">
    <citation type="journal article" date="2021" name="PeerJ">
        <title>Extensive microbial diversity within the chicken gut microbiome revealed by metagenomics and culture.</title>
        <authorList>
            <person name="Gilroy R."/>
            <person name="Ravi A."/>
            <person name="Getino M."/>
            <person name="Pursley I."/>
            <person name="Horton D.L."/>
            <person name="Alikhan N.F."/>
            <person name="Baker D."/>
            <person name="Gharbi K."/>
            <person name="Hall N."/>
            <person name="Watson M."/>
            <person name="Adriaenssens E.M."/>
            <person name="Foster-Nyarko E."/>
            <person name="Jarju S."/>
            <person name="Secka A."/>
            <person name="Antonio M."/>
            <person name="Oren A."/>
            <person name="Chaudhuri R.R."/>
            <person name="La Ragione R."/>
            <person name="Hildebrand F."/>
            <person name="Pallen M.J."/>
        </authorList>
    </citation>
    <scope>NUCLEOTIDE SEQUENCE</scope>
    <source>
        <strain evidence="12">ChiHecec3B27-6122</strain>
    </source>
</reference>
<dbReference type="SUPFAM" id="SSF90123">
    <property type="entry name" value="ABC transporter transmembrane region"/>
    <property type="match status" value="1"/>
</dbReference>
<dbReference type="InterPro" id="IPR003439">
    <property type="entry name" value="ABC_transporter-like_ATP-bd"/>
</dbReference>
<feature type="transmembrane region" description="Helical" evidence="9">
    <location>
        <begin position="144"/>
        <end position="166"/>
    </location>
</feature>
<dbReference type="InterPro" id="IPR003593">
    <property type="entry name" value="AAA+_ATPase"/>
</dbReference>
<keyword evidence="2" id="KW-0813">Transport</keyword>
<dbReference type="Proteomes" id="UP000886876">
    <property type="component" value="Unassembled WGS sequence"/>
</dbReference>
<feature type="domain" description="ABC transmembrane type-1" evidence="11">
    <location>
        <begin position="33"/>
        <end position="315"/>
    </location>
</feature>
<feature type="domain" description="ABC transporter" evidence="10">
    <location>
        <begin position="361"/>
        <end position="596"/>
    </location>
</feature>
<proteinExistence type="predicted"/>
<dbReference type="Pfam" id="PF00664">
    <property type="entry name" value="ABC_membrane"/>
    <property type="match status" value="1"/>
</dbReference>
<dbReference type="PANTHER" id="PTHR43394">
    <property type="entry name" value="ATP-DEPENDENT PERMEASE MDL1, MITOCHONDRIAL"/>
    <property type="match status" value="1"/>
</dbReference>
<reference evidence="12" key="1">
    <citation type="submission" date="2020-10" db="EMBL/GenBank/DDBJ databases">
        <authorList>
            <person name="Gilroy R."/>
        </authorList>
    </citation>
    <scope>NUCLEOTIDE SEQUENCE</scope>
    <source>
        <strain evidence="12">ChiHecec3B27-6122</strain>
    </source>
</reference>
<dbReference type="InterPro" id="IPR039421">
    <property type="entry name" value="Type_1_exporter"/>
</dbReference>
<dbReference type="AlphaFoldDB" id="A0A9D1G5Z2"/>
<evidence type="ECO:0000256" key="9">
    <source>
        <dbReference type="SAM" id="Phobius"/>
    </source>
</evidence>
<accession>A0A9D1G5Z2</accession>
<dbReference type="PANTHER" id="PTHR43394:SF1">
    <property type="entry name" value="ATP-BINDING CASSETTE SUB-FAMILY B MEMBER 10, MITOCHONDRIAL"/>
    <property type="match status" value="1"/>
</dbReference>
<feature type="transmembrane region" description="Helical" evidence="9">
    <location>
        <begin position="72"/>
        <end position="97"/>
    </location>
</feature>
<sequence length="610" mass="67927">MPAYDEQEYTQSFNLRTWKSLGPYLRPRRREFLLLVCMNLLTALVDAALPLFQRYAVSDFIEAGSLSGLWPFALVYLAAILIQSLAVMGFTTCSMAIEMNLGRDLRRRMFVHLQELSFSFYNVTPVGYLISRVMNDSNKIAGMLAWNLANMLWAFCYLIFVLASMLLLNWKLAVVVALVVPAVALLTAYFQNRILFWNRRVRKLFSRVTGSYNEGITGAKTSKTLVIEDANDAEFISLTSDTRASAIKAAKLGAVYIPLVLFCSTLAVAIVLYQGGRMSLDGLLGLSTLSAFVAYAVGIFEPVQILAEGLAEFISLQANIERVTGLLDTRPSVQDSEAVLEKYGDSFKPKRENWEPIRGDIEFCDVTFRYPDGGEDVLSHFDLKIPAGTTVAIVGETGAGKSTLVNLACRFFEPTGGQILIDGVDYRERSQLWLHSSLGYVLQSPHLFSGSLRENIRYGRLDATDEEVEAAARAVSADVVAERLENGWDSDVGEGGDRLSTGEKQLVSFARAVLADPRIFVLDEATSSIDTQTEQLIQDAIGHILKNRTSFIIAHRLSTIRRADLILVVQDGKVVERGTHRDLLLRHGYYHELYSKQFAEESSARVLRTE</sequence>
<dbReference type="InterPro" id="IPR011527">
    <property type="entry name" value="ABC1_TM_dom"/>
</dbReference>
<comment type="subcellular location">
    <subcellularLocation>
        <location evidence="1">Cell membrane</location>
        <topology evidence="1">Multi-pass membrane protein</topology>
    </subcellularLocation>
</comment>
<evidence type="ECO:0000256" key="6">
    <source>
        <dbReference type="ARBA" id="ARBA00022840"/>
    </source>
</evidence>
<evidence type="ECO:0000256" key="2">
    <source>
        <dbReference type="ARBA" id="ARBA00022448"/>
    </source>
</evidence>
<evidence type="ECO:0000256" key="8">
    <source>
        <dbReference type="ARBA" id="ARBA00023136"/>
    </source>
</evidence>
<dbReference type="SMART" id="SM00382">
    <property type="entry name" value="AAA"/>
    <property type="match status" value="1"/>
</dbReference>